<sequence>MQRRPRRRRQPRPCRGRRRLIGCSLCSGRRGTRCAGSSAPVTPGAG</sequence>
<organism evidence="1">
    <name type="scientific">Arundo donax</name>
    <name type="common">Giant reed</name>
    <name type="synonym">Donax arundinaceus</name>
    <dbReference type="NCBI Taxonomy" id="35708"/>
    <lineage>
        <taxon>Eukaryota</taxon>
        <taxon>Viridiplantae</taxon>
        <taxon>Streptophyta</taxon>
        <taxon>Embryophyta</taxon>
        <taxon>Tracheophyta</taxon>
        <taxon>Spermatophyta</taxon>
        <taxon>Magnoliopsida</taxon>
        <taxon>Liliopsida</taxon>
        <taxon>Poales</taxon>
        <taxon>Poaceae</taxon>
        <taxon>PACMAD clade</taxon>
        <taxon>Arundinoideae</taxon>
        <taxon>Arundineae</taxon>
        <taxon>Arundo</taxon>
    </lineage>
</organism>
<protein>
    <submittedName>
        <fullName evidence="1">GSVIVT01037036001</fullName>
    </submittedName>
</protein>
<evidence type="ECO:0000313" key="1">
    <source>
        <dbReference type="EMBL" id="JAD62423.1"/>
    </source>
</evidence>
<dbReference type="AlphaFoldDB" id="A0A0A9BJS7"/>
<dbReference type="EMBL" id="GBRH01235472">
    <property type="protein sequence ID" value="JAD62423.1"/>
    <property type="molecule type" value="Transcribed_RNA"/>
</dbReference>
<accession>A0A0A9BJS7</accession>
<reference evidence="1" key="1">
    <citation type="submission" date="2014-09" db="EMBL/GenBank/DDBJ databases">
        <authorList>
            <person name="Magalhaes I.L.F."/>
            <person name="Oliveira U."/>
            <person name="Santos F.R."/>
            <person name="Vidigal T.H.D.A."/>
            <person name="Brescovit A.D."/>
            <person name="Santos A.J."/>
        </authorList>
    </citation>
    <scope>NUCLEOTIDE SEQUENCE</scope>
    <source>
        <tissue evidence="1">Shoot tissue taken approximately 20 cm above the soil surface</tissue>
    </source>
</reference>
<reference evidence="1" key="2">
    <citation type="journal article" date="2015" name="Data Brief">
        <title>Shoot transcriptome of the giant reed, Arundo donax.</title>
        <authorList>
            <person name="Barrero R.A."/>
            <person name="Guerrero F.D."/>
            <person name="Moolhuijzen P."/>
            <person name="Goolsby J.A."/>
            <person name="Tidwell J."/>
            <person name="Bellgard S.E."/>
            <person name="Bellgard M.I."/>
        </authorList>
    </citation>
    <scope>NUCLEOTIDE SEQUENCE</scope>
    <source>
        <tissue evidence="1">Shoot tissue taken approximately 20 cm above the soil surface</tissue>
    </source>
</reference>
<proteinExistence type="predicted"/>
<name>A0A0A9BJS7_ARUDO</name>